<comment type="function">
    <text evidence="17">Member of the two-component regulatory system NreB/NreC involved in the control of dissimilatory nitrate/nitrite reduction in response to oxygen. NreB functions as a direct oxygen sensor histidine kinase which is autophosphorylated, in the absence of oxygen, probably at the conserved histidine residue, and transfers its phosphate group probably to a conserved aspartate residue of NreC. NreB/NreC activates the expression of the nitrate (narGHJI) and nitrite (nir) reductase operons, as well as the putative nitrate transporter gene narT.</text>
</comment>
<dbReference type="GO" id="GO:0051539">
    <property type="term" value="F:4 iron, 4 sulfur cluster binding"/>
    <property type="evidence" value="ECO:0007669"/>
    <property type="project" value="UniProtKB-KW"/>
</dbReference>
<keyword evidence="10" id="KW-0479">Metal-binding</keyword>
<dbReference type="PROSITE" id="PS50112">
    <property type="entry name" value="PAS"/>
    <property type="match status" value="1"/>
</dbReference>
<evidence type="ECO:0000256" key="18">
    <source>
        <dbReference type="ARBA" id="ARBA00030800"/>
    </source>
</evidence>
<dbReference type="Pfam" id="PF02518">
    <property type="entry name" value="HATPase_c"/>
    <property type="match status" value="1"/>
</dbReference>
<feature type="coiled-coil region" evidence="19">
    <location>
        <begin position="39"/>
        <end position="75"/>
    </location>
</feature>
<evidence type="ECO:0000256" key="7">
    <source>
        <dbReference type="ARBA" id="ARBA00022490"/>
    </source>
</evidence>
<dbReference type="SMART" id="SM00387">
    <property type="entry name" value="HATPase_c"/>
    <property type="match status" value="1"/>
</dbReference>
<evidence type="ECO:0000256" key="8">
    <source>
        <dbReference type="ARBA" id="ARBA00022553"/>
    </source>
</evidence>
<evidence type="ECO:0000313" key="23">
    <source>
        <dbReference type="EMBL" id="RFZ81345.1"/>
    </source>
</evidence>
<keyword evidence="8" id="KW-0597">Phosphoprotein</keyword>
<feature type="domain" description="PAC" evidence="22">
    <location>
        <begin position="272"/>
        <end position="323"/>
    </location>
</feature>
<dbReference type="InterPro" id="IPR035965">
    <property type="entry name" value="PAS-like_dom_sf"/>
</dbReference>
<dbReference type="GO" id="GO:0046872">
    <property type="term" value="F:metal ion binding"/>
    <property type="evidence" value="ECO:0007669"/>
    <property type="project" value="UniProtKB-KW"/>
</dbReference>
<dbReference type="Pfam" id="PF13426">
    <property type="entry name" value="PAS_9"/>
    <property type="match status" value="1"/>
</dbReference>
<keyword evidence="15" id="KW-0902">Two-component regulatory system</keyword>
<keyword evidence="14" id="KW-0408">Iron</keyword>
<dbReference type="InterPro" id="IPR003594">
    <property type="entry name" value="HATPase_dom"/>
</dbReference>
<dbReference type="Gene3D" id="1.20.5.1930">
    <property type="match status" value="1"/>
</dbReference>
<dbReference type="EMBL" id="QWDE01000005">
    <property type="protein sequence ID" value="RFZ81345.1"/>
    <property type="molecule type" value="Genomic_DNA"/>
</dbReference>
<evidence type="ECO:0000256" key="2">
    <source>
        <dbReference type="ARBA" id="ARBA00001966"/>
    </source>
</evidence>
<gene>
    <name evidence="23" type="ORF">DYU05_18855</name>
</gene>
<keyword evidence="6" id="KW-0004">4Fe-4S</keyword>
<evidence type="ECO:0000256" key="19">
    <source>
        <dbReference type="SAM" id="Coils"/>
    </source>
</evidence>
<sequence length="534" mass="60124">MKPKSGISNNMLPGRLRDMAERAVDNAGENNATGAEQDVQAILQELQVHQIELEMQNDELKLANEELELQQLRFSSIYNLAPIGYFILNSSGVVTDVNNAGLTLLETGKMGLASKRLIQFVVPVHTDVFYRFYHEMSIRRARESCQLTMRSQTGREFHAQIEGIAIKAALGEQPQYYVAIIDISESIEARRALAETKDRLQLSLEASAAGTWELDLETMEFYLDEFNRNILGGMHGNGFDRGYKNFINILHPEDREMVDHCFRNSINFDKEIDVVTRIMNAEGGLSYASIRGHVIHEAGNVKRLAGIIIDITEKRRIEEETIKLKRNQQNEISLATLTAEENERRRISDSLHDSVSQLLYGIKIKLGLLNSGRPLNNEQQDINLLIDQAIAETRNISFELAPSILTDFGLPATIEELAKRLSSSKMHIQTRATGFHQRPDIVLETSIFRIIQELLNNCMKHSGASQVKIEIKKNKHIEIHVKDNGVGFRYKENERAVSGSGLSSIKNRVNLYNGKLDVQSAPGKGTAVNITLNF</sequence>
<evidence type="ECO:0000256" key="9">
    <source>
        <dbReference type="ARBA" id="ARBA00022679"/>
    </source>
</evidence>
<dbReference type="InterPro" id="IPR013655">
    <property type="entry name" value="PAS_fold_3"/>
</dbReference>
<evidence type="ECO:0000256" key="4">
    <source>
        <dbReference type="ARBA" id="ARBA00012438"/>
    </source>
</evidence>
<dbReference type="PROSITE" id="PS50113">
    <property type="entry name" value="PAC"/>
    <property type="match status" value="1"/>
</dbReference>
<keyword evidence="19" id="KW-0175">Coiled coil</keyword>
<evidence type="ECO:0000256" key="11">
    <source>
        <dbReference type="ARBA" id="ARBA00022741"/>
    </source>
</evidence>
<evidence type="ECO:0000256" key="16">
    <source>
        <dbReference type="ARBA" id="ARBA00023014"/>
    </source>
</evidence>
<dbReference type="Pfam" id="PF07730">
    <property type="entry name" value="HisKA_3"/>
    <property type="match status" value="1"/>
</dbReference>
<feature type="domain" description="Histidine kinase" evidence="20">
    <location>
        <begin position="447"/>
        <end position="534"/>
    </location>
</feature>
<dbReference type="PROSITE" id="PS50109">
    <property type="entry name" value="HIS_KIN"/>
    <property type="match status" value="1"/>
</dbReference>
<proteinExistence type="predicted"/>
<evidence type="ECO:0000256" key="13">
    <source>
        <dbReference type="ARBA" id="ARBA00022840"/>
    </source>
</evidence>
<evidence type="ECO:0000256" key="3">
    <source>
        <dbReference type="ARBA" id="ARBA00004496"/>
    </source>
</evidence>
<dbReference type="InterPro" id="IPR004358">
    <property type="entry name" value="Sig_transdc_His_kin-like_C"/>
</dbReference>
<evidence type="ECO:0000256" key="6">
    <source>
        <dbReference type="ARBA" id="ARBA00022485"/>
    </source>
</evidence>
<dbReference type="Proteomes" id="UP000260823">
    <property type="component" value="Unassembled WGS sequence"/>
</dbReference>
<comment type="subcellular location">
    <subcellularLocation>
        <location evidence="3">Cytoplasm</location>
    </subcellularLocation>
</comment>
<keyword evidence="12" id="KW-0418">Kinase</keyword>
<keyword evidence="16" id="KW-0411">Iron-sulfur</keyword>
<keyword evidence="24" id="KW-1185">Reference proteome</keyword>
<dbReference type="InterPro" id="IPR001610">
    <property type="entry name" value="PAC"/>
</dbReference>
<dbReference type="InterPro" id="IPR050482">
    <property type="entry name" value="Sensor_HK_TwoCompSys"/>
</dbReference>
<keyword evidence="13" id="KW-0067">ATP-binding</keyword>
<dbReference type="Gene3D" id="3.30.565.10">
    <property type="entry name" value="Histidine kinase-like ATPase, C-terminal domain"/>
    <property type="match status" value="1"/>
</dbReference>
<evidence type="ECO:0000256" key="5">
    <source>
        <dbReference type="ARBA" id="ARBA00017322"/>
    </source>
</evidence>
<dbReference type="GO" id="GO:0016020">
    <property type="term" value="C:membrane"/>
    <property type="evidence" value="ECO:0007669"/>
    <property type="project" value="InterPro"/>
</dbReference>
<name>A0A3E2NK39_9SPHI</name>
<dbReference type="Gene3D" id="3.30.450.20">
    <property type="entry name" value="PAS domain"/>
    <property type="match status" value="2"/>
</dbReference>
<dbReference type="GO" id="GO:0005737">
    <property type="term" value="C:cytoplasm"/>
    <property type="evidence" value="ECO:0007669"/>
    <property type="project" value="UniProtKB-SubCell"/>
</dbReference>
<dbReference type="GO" id="GO:0000155">
    <property type="term" value="F:phosphorelay sensor kinase activity"/>
    <property type="evidence" value="ECO:0007669"/>
    <property type="project" value="InterPro"/>
</dbReference>
<dbReference type="NCBIfam" id="TIGR00229">
    <property type="entry name" value="sensory_box"/>
    <property type="match status" value="2"/>
</dbReference>
<evidence type="ECO:0000256" key="15">
    <source>
        <dbReference type="ARBA" id="ARBA00023012"/>
    </source>
</evidence>
<evidence type="ECO:0000256" key="10">
    <source>
        <dbReference type="ARBA" id="ARBA00022723"/>
    </source>
</evidence>
<accession>A0A3E2NK39</accession>
<keyword evidence="11" id="KW-0547">Nucleotide-binding</keyword>
<evidence type="ECO:0000256" key="1">
    <source>
        <dbReference type="ARBA" id="ARBA00000085"/>
    </source>
</evidence>
<keyword evidence="7" id="KW-0963">Cytoplasm</keyword>
<dbReference type="PRINTS" id="PR00344">
    <property type="entry name" value="BCTRLSENSOR"/>
</dbReference>
<protein>
    <recommendedName>
        <fullName evidence="5">Oxygen sensor histidine kinase NreB</fullName>
        <ecNumber evidence="4">2.7.13.3</ecNumber>
    </recommendedName>
    <alternativeName>
        <fullName evidence="18">Nitrogen regulation protein B</fullName>
    </alternativeName>
</protein>
<dbReference type="Pfam" id="PF08447">
    <property type="entry name" value="PAS_3"/>
    <property type="match status" value="1"/>
</dbReference>
<dbReference type="CDD" id="cd16917">
    <property type="entry name" value="HATPase_UhpB-NarQ-NarX-like"/>
    <property type="match status" value="1"/>
</dbReference>
<evidence type="ECO:0000256" key="14">
    <source>
        <dbReference type="ARBA" id="ARBA00023004"/>
    </source>
</evidence>
<evidence type="ECO:0000256" key="17">
    <source>
        <dbReference type="ARBA" id="ARBA00024827"/>
    </source>
</evidence>
<dbReference type="GO" id="GO:0046983">
    <property type="term" value="F:protein dimerization activity"/>
    <property type="evidence" value="ECO:0007669"/>
    <property type="project" value="InterPro"/>
</dbReference>
<evidence type="ECO:0000259" key="22">
    <source>
        <dbReference type="PROSITE" id="PS50113"/>
    </source>
</evidence>
<keyword evidence="9" id="KW-0808">Transferase</keyword>
<dbReference type="PANTHER" id="PTHR24421:SF10">
    <property type="entry name" value="NITRATE_NITRITE SENSOR PROTEIN NARQ"/>
    <property type="match status" value="1"/>
</dbReference>
<dbReference type="SUPFAM" id="SSF55874">
    <property type="entry name" value="ATPase domain of HSP90 chaperone/DNA topoisomerase II/histidine kinase"/>
    <property type="match status" value="1"/>
</dbReference>
<dbReference type="InterPro" id="IPR000014">
    <property type="entry name" value="PAS"/>
</dbReference>
<dbReference type="InterPro" id="IPR036890">
    <property type="entry name" value="HATPase_C_sf"/>
</dbReference>
<feature type="domain" description="PAS" evidence="21">
    <location>
        <begin position="196"/>
        <end position="269"/>
    </location>
</feature>
<comment type="cofactor">
    <cofactor evidence="2">
        <name>[4Fe-4S] cluster</name>
        <dbReference type="ChEBI" id="CHEBI:49883"/>
    </cofactor>
</comment>
<comment type="catalytic activity">
    <reaction evidence="1">
        <text>ATP + protein L-histidine = ADP + protein N-phospho-L-histidine.</text>
        <dbReference type="EC" id="2.7.13.3"/>
    </reaction>
</comment>
<dbReference type="PANTHER" id="PTHR24421">
    <property type="entry name" value="NITRATE/NITRITE SENSOR PROTEIN NARX-RELATED"/>
    <property type="match status" value="1"/>
</dbReference>
<comment type="caution">
    <text evidence="23">The sequence shown here is derived from an EMBL/GenBank/DDBJ whole genome shotgun (WGS) entry which is preliminary data.</text>
</comment>
<dbReference type="GO" id="GO:0005524">
    <property type="term" value="F:ATP binding"/>
    <property type="evidence" value="ECO:0007669"/>
    <property type="project" value="UniProtKB-KW"/>
</dbReference>
<dbReference type="CDD" id="cd00130">
    <property type="entry name" value="PAS"/>
    <property type="match status" value="1"/>
</dbReference>
<evidence type="ECO:0000259" key="21">
    <source>
        <dbReference type="PROSITE" id="PS50112"/>
    </source>
</evidence>
<dbReference type="InterPro" id="IPR000700">
    <property type="entry name" value="PAS-assoc_C"/>
</dbReference>
<reference evidence="23 24" key="1">
    <citation type="submission" date="2018-08" db="EMBL/GenBank/DDBJ databases">
        <title>Mucilaginibacter terrae sp. nov., isolated from manganese diggings.</title>
        <authorList>
            <person name="Huang Y."/>
            <person name="Zhou Z."/>
        </authorList>
    </citation>
    <scope>NUCLEOTIDE SEQUENCE [LARGE SCALE GENOMIC DNA]</scope>
    <source>
        <strain evidence="23 24">ZH6</strain>
    </source>
</reference>
<organism evidence="23 24">
    <name type="scientific">Mucilaginibacter terrenus</name>
    <dbReference type="NCBI Taxonomy" id="2482727"/>
    <lineage>
        <taxon>Bacteria</taxon>
        <taxon>Pseudomonadati</taxon>
        <taxon>Bacteroidota</taxon>
        <taxon>Sphingobacteriia</taxon>
        <taxon>Sphingobacteriales</taxon>
        <taxon>Sphingobacteriaceae</taxon>
        <taxon>Mucilaginibacter</taxon>
    </lineage>
</organism>
<dbReference type="SMART" id="SM00086">
    <property type="entry name" value="PAC"/>
    <property type="match status" value="2"/>
</dbReference>
<evidence type="ECO:0000259" key="20">
    <source>
        <dbReference type="PROSITE" id="PS50109"/>
    </source>
</evidence>
<dbReference type="AlphaFoldDB" id="A0A3E2NK39"/>
<dbReference type="EC" id="2.7.13.3" evidence="4"/>
<evidence type="ECO:0000256" key="12">
    <source>
        <dbReference type="ARBA" id="ARBA00022777"/>
    </source>
</evidence>
<dbReference type="SUPFAM" id="SSF55785">
    <property type="entry name" value="PYP-like sensor domain (PAS domain)"/>
    <property type="match status" value="2"/>
</dbReference>
<dbReference type="InterPro" id="IPR005467">
    <property type="entry name" value="His_kinase_dom"/>
</dbReference>
<dbReference type="InterPro" id="IPR011712">
    <property type="entry name" value="Sig_transdc_His_kin_sub3_dim/P"/>
</dbReference>
<evidence type="ECO:0000313" key="24">
    <source>
        <dbReference type="Proteomes" id="UP000260823"/>
    </source>
</evidence>